<protein>
    <recommendedName>
        <fullName evidence="3">Thioredoxin domain-containing protein</fullName>
    </recommendedName>
</protein>
<organism evidence="1 2">
    <name type="scientific">Hymenobacter sedentarius</name>
    <dbReference type="NCBI Taxonomy" id="1411621"/>
    <lineage>
        <taxon>Bacteria</taxon>
        <taxon>Pseudomonadati</taxon>
        <taxon>Bacteroidota</taxon>
        <taxon>Cytophagia</taxon>
        <taxon>Cytophagales</taxon>
        <taxon>Hymenobacteraceae</taxon>
        <taxon>Hymenobacter</taxon>
    </lineage>
</organism>
<dbReference type="KEGG" id="hyg:AUC43_01130"/>
<dbReference type="InterPro" id="IPR036249">
    <property type="entry name" value="Thioredoxin-like_sf"/>
</dbReference>
<dbReference type="Gene3D" id="3.40.30.10">
    <property type="entry name" value="Glutaredoxin"/>
    <property type="match status" value="1"/>
</dbReference>
<reference evidence="1 2" key="1">
    <citation type="submission" date="2015-12" db="EMBL/GenBank/DDBJ databases">
        <authorList>
            <person name="Shamseldin A."/>
            <person name="Moawad H."/>
            <person name="Abd El-Rahim W.M."/>
            <person name="Sadowsky M.J."/>
        </authorList>
    </citation>
    <scope>NUCLEOTIDE SEQUENCE [LARGE SCALE GENOMIC DNA]</scope>
    <source>
        <strain evidence="1 2">DG5B</strain>
    </source>
</reference>
<accession>A0A0U4BU76</accession>
<evidence type="ECO:0000313" key="1">
    <source>
        <dbReference type="EMBL" id="ALW83825.1"/>
    </source>
</evidence>
<dbReference type="RefSeq" id="WP_068188721.1">
    <property type="nucleotide sequence ID" value="NZ_CP013909.1"/>
</dbReference>
<name>A0A0U4BU76_9BACT</name>
<dbReference type="SUPFAM" id="SSF52833">
    <property type="entry name" value="Thioredoxin-like"/>
    <property type="match status" value="1"/>
</dbReference>
<gene>
    <name evidence="1" type="ORF">AUC43_01130</name>
</gene>
<dbReference type="Proteomes" id="UP000059542">
    <property type="component" value="Chromosome"/>
</dbReference>
<sequence length="468" mass="52521">MKYFLLALLTVLVAQSPGRAQRIRFEKDSLTQVFARARQLNKPVFVLLAPPPVSANTPAALQKMRNESGLNAPAVVAALNQGFLSKELPFGKAETAAVVRKYTVTSYPTYLYFGPDGTLLYRNFGNASSEQRYLHDLQAVQQAQADPENLSHLQEEYRQGHWSAEFLKRYIAKHRQLGLRVEPAVLDAYVQLLPVHAFDQPAEVVFILENGPVVGSKAQQLTRLNPRLYDSLFRSLPLPQRITINNLIISNTMNQAIATKNRVLATQGATFARGSWNTNYQQGSRAYDTNMLRFFSAIKDTASYLRSAVLYYDRINMGISADSARKAVAALQAFRQEQLANRQRLSTTAGQPGSLGPNVSRVTTMEPTARRVPPAAFLQELNNGAWSVYQTGTRNSQHLMRALQWSKRTVDLDPAAYNYDTLAHLLYRLRFFSEAAAMQQQAVAVARQEKASTTSYEQELEKIKKRTL</sequence>
<keyword evidence="2" id="KW-1185">Reference proteome</keyword>
<evidence type="ECO:0008006" key="3">
    <source>
        <dbReference type="Google" id="ProtNLM"/>
    </source>
</evidence>
<dbReference type="STRING" id="1411621.AUC43_01130"/>
<proteinExistence type="predicted"/>
<dbReference type="EMBL" id="CP013909">
    <property type="protein sequence ID" value="ALW83825.1"/>
    <property type="molecule type" value="Genomic_DNA"/>
</dbReference>
<dbReference type="OrthoDB" id="645813at2"/>
<dbReference type="AlphaFoldDB" id="A0A0U4BU76"/>
<evidence type="ECO:0000313" key="2">
    <source>
        <dbReference type="Proteomes" id="UP000059542"/>
    </source>
</evidence>